<proteinExistence type="inferred from homology"/>
<dbReference type="Gene3D" id="1.10.110.10">
    <property type="entry name" value="Plant lipid-transfer and hydrophobic proteins"/>
    <property type="match status" value="1"/>
</dbReference>
<dbReference type="InterPro" id="IPR027923">
    <property type="entry name" value="Hydrophob_seed_dom"/>
</dbReference>
<reference evidence="4 5" key="1">
    <citation type="submission" date="2014-04" db="EMBL/GenBank/DDBJ databases">
        <authorList>
            <consortium name="International Citrus Genome Consortium"/>
            <person name="Gmitter F."/>
            <person name="Chen C."/>
            <person name="Farmerie W."/>
            <person name="Harkins T."/>
            <person name="Desany B."/>
            <person name="Mohiuddin M."/>
            <person name="Kodira C."/>
            <person name="Borodovsky M."/>
            <person name="Lomsadze A."/>
            <person name="Burns P."/>
            <person name="Jenkins J."/>
            <person name="Prochnik S."/>
            <person name="Shu S."/>
            <person name="Chapman J."/>
            <person name="Pitluck S."/>
            <person name="Schmutz J."/>
            <person name="Rokhsar D."/>
        </authorList>
    </citation>
    <scope>NUCLEOTIDE SEQUENCE</scope>
</reference>
<organism evidence="4 5">
    <name type="scientific">Citrus sinensis</name>
    <name type="common">Sweet orange</name>
    <name type="synonym">Citrus aurantium var. sinensis</name>
    <dbReference type="NCBI Taxonomy" id="2711"/>
    <lineage>
        <taxon>Eukaryota</taxon>
        <taxon>Viridiplantae</taxon>
        <taxon>Streptophyta</taxon>
        <taxon>Embryophyta</taxon>
        <taxon>Tracheophyta</taxon>
        <taxon>Spermatophyta</taxon>
        <taxon>Magnoliopsida</taxon>
        <taxon>eudicotyledons</taxon>
        <taxon>Gunneridae</taxon>
        <taxon>Pentapetalae</taxon>
        <taxon>rosids</taxon>
        <taxon>malvids</taxon>
        <taxon>Sapindales</taxon>
        <taxon>Rutaceae</taxon>
        <taxon>Aurantioideae</taxon>
        <taxon>Citrus</taxon>
    </lineage>
</organism>
<comment type="similarity">
    <text evidence="1">Belongs to the plant LTP family. PEARLI1 subfamily.</text>
</comment>
<sequence>MASNNKLAAAIFVLSVLLSTTMSSACGSCNPSPHRPPAATPPPATAYCPTNTLKLGACAGVLGTNVAVGSPPYSQCCAILGGLGEVEAALCLCLAIKANVLAIELNWPTNIGLILSLCNRPIPAGFKCA</sequence>
<dbReference type="InterPro" id="IPR016140">
    <property type="entry name" value="Bifunc_inhib/LTP/seed_store"/>
</dbReference>
<protein>
    <recommendedName>
        <fullName evidence="3">Bifunctional inhibitor/plant lipid transfer protein/seed storage helical domain-containing protein</fullName>
    </recommendedName>
</protein>
<feature type="chain" id="PRO_5001641051" description="Bifunctional inhibitor/plant lipid transfer protein/seed storage helical domain-containing protein" evidence="2">
    <location>
        <begin position="24"/>
        <end position="129"/>
    </location>
</feature>
<dbReference type="EMBL" id="KK784923">
    <property type="protein sequence ID" value="KDO61782.1"/>
    <property type="molecule type" value="Genomic_DNA"/>
</dbReference>
<dbReference type="STRING" id="2711.A0A067FEA8"/>
<dbReference type="Proteomes" id="UP000027120">
    <property type="component" value="Unassembled WGS sequence"/>
</dbReference>
<dbReference type="Pfam" id="PF14547">
    <property type="entry name" value="Hydrophob_seed"/>
    <property type="match status" value="1"/>
</dbReference>
<dbReference type="InterPro" id="IPR036312">
    <property type="entry name" value="Bifun_inhib/LTP/seed_sf"/>
</dbReference>
<dbReference type="AlphaFoldDB" id="A0A067FEA8"/>
<evidence type="ECO:0000313" key="5">
    <source>
        <dbReference type="Proteomes" id="UP000027120"/>
    </source>
</evidence>
<keyword evidence="2" id="KW-0732">Signal</keyword>
<dbReference type="PaxDb" id="2711-XP_006483389.1"/>
<evidence type="ECO:0000313" key="4">
    <source>
        <dbReference type="EMBL" id="KDO61782.1"/>
    </source>
</evidence>
<dbReference type="InterPro" id="IPR051636">
    <property type="entry name" value="Plant_LTP/defense-related"/>
</dbReference>
<dbReference type="PROSITE" id="PS51257">
    <property type="entry name" value="PROKAR_LIPOPROTEIN"/>
    <property type="match status" value="1"/>
</dbReference>
<dbReference type="SUPFAM" id="SSF47699">
    <property type="entry name" value="Bifunctional inhibitor/lipid-transfer protein/seed storage 2S albumin"/>
    <property type="match status" value="1"/>
</dbReference>
<feature type="signal peptide" evidence="2">
    <location>
        <begin position="1"/>
        <end position="23"/>
    </location>
</feature>
<accession>A0A067FEA8</accession>
<gene>
    <name evidence="4" type="ORF">CISIN_1g033023mg</name>
</gene>
<dbReference type="CDD" id="cd01958">
    <property type="entry name" value="HPS_like"/>
    <property type="match status" value="1"/>
</dbReference>
<dbReference type="SMART" id="SM00499">
    <property type="entry name" value="AAI"/>
    <property type="match status" value="1"/>
</dbReference>
<name>A0A067FEA8_CITSI</name>
<dbReference type="KEGG" id="cit:102628646"/>
<evidence type="ECO:0000256" key="1">
    <source>
        <dbReference type="ARBA" id="ARBA00008965"/>
    </source>
</evidence>
<dbReference type="PANTHER" id="PTHR31731">
    <property type="match status" value="1"/>
</dbReference>
<dbReference type="eggNOG" id="ENOG502S1CU">
    <property type="taxonomic scope" value="Eukaryota"/>
</dbReference>
<feature type="domain" description="Bifunctional inhibitor/plant lipid transfer protein/seed storage helical" evidence="3">
    <location>
        <begin position="48"/>
        <end position="128"/>
    </location>
</feature>
<evidence type="ECO:0000256" key="2">
    <source>
        <dbReference type="SAM" id="SignalP"/>
    </source>
</evidence>
<dbReference type="SMR" id="A0A067FEA8"/>
<dbReference type="OrthoDB" id="696558at2759"/>
<evidence type="ECO:0000259" key="3">
    <source>
        <dbReference type="SMART" id="SM00499"/>
    </source>
</evidence>
<keyword evidence="5" id="KW-1185">Reference proteome</keyword>